<keyword evidence="9" id="KW-1185">Reference proteome</keyword>
<evidence type="ECO:0000256" key="3">
    <source>
        <dbReference type="ARBA" id="ARBA00022490"/>
    </source>
</evidence>
<feature type="active site" evidence="7">
    <location>
        <position position="60"/>
    </location>
</feature>
<reference evidence="8 9" key="1">
    <citation type="submission" date="2020-02" db="EMBL/GenBank/DDBJ databases">
        <authorList>
            <person name="Dziuba M."/>
            <person name="Kuznetsov B."/>
            <person name="Mardanov A."/>
            <person name="Ravin N."/>
            <person name="Grouzdev D."/>
        </authorList>
    </citation>
    <scope>NUCLEOTIDE SEQUENCE [LARGE SCALE GENOMIC DNA]</scope>
    <source>
        <strain evidence="8 9">SpK</strain>
    </source>
</reference>
<dbReference type="Pfam" id="PF01135">
    <property type="entry name" value="PCMT"/>
    <property type="match status" value="1"/>
</dbReference>
<dbReference type="Gene3D" id="3.40.50.150">
    <property type="entry name" value="Vaccinia Virus protein VP39"/>
    <property type="match status" value="1"/>
</dbReference>
<dbReference type="InterPro" id="IPR000682">
    <property type="entry name" value="PCMT"/>
</dbReference>
<comment type="function">
    <text evidence="7">Catalyzes the methyl esterification of L-isoaspartyl residues in peptides and proteins that result from spontaneous decomposition of normal L-aspartyl and L-asparaginyl residues. It plays a role in the repair and/or degradation of damaged proteins.</text>
</comment>
<dbReference type="GO" id="GO:0032259">
    <property type="term" value="P:methylation"/>
    <property type="evidence" value="ECO:0007669"/>
    <property type="project" value="UniProtKB-KW"/>
</dbReference>
<dbReference type="FunFam" id="3.40.50.150:FF:000010">
    <property type="entry name" value="Protein-L-isoaspartate O-methyltransferase"/>
    <property type="match status" value="1"/>
</dbReference>
<dbReference type="InterPro" id="IPR029063">
    <property type="entry name" value="SAM-dependent_MTases_sf"/>
</dbReference>
<keyword evidence="5 7" id="KW-0808">Transferase</keyword>
<dbReference type="AlphaFoldDB" id="A0A7C9UVD2"/>
<evidence type="ECO:0000256" key="6">
    <source>
        <dbReference type="ARBA" id="ARBA00022691"/>
    </source>
</evidence>
<comment type="catalytic activity">
    <reaction evidence="7">
        <text>[protein]-L-isoaspartate + S-adenosyl-L-methionine = [protein]-L-isoaspartate alpha-methyl ester + S-adenosyl-L-homocysteine</text>
        <dbReference type="Rhea" id="RHEA:12705"/>
        <dbReference type="Rhea" id="RHEA-COMP:12143"/>
        <dbReference type="Rhea" id="RHEA-COMP:12144"/>
        <dbReference type="ChEBI" id="CHEBI:57856"/>
        <dbReference type="ChEBI" id="CHEBI:59789"/>
        <dbReference type="ChEBI" id="CHEBI:90596"/>
        <dbReference type="ChEBI" id="CHEBI:90598"/>
        <dbReference type="EC" id="2.1.1.77"/>
    </reaction>
</comment>
<dbReference type="GO" id="GO:0004719">
    <property type="term" value="F:protein-L-isoaspartate (D-aspartate) O-methyltransferase activity"/>
    <property type="evidence" value="ECO:0007669"/>
    <property type="project" value="UniProtKB-UniRule"/>
</dbReference>
<protein>
    <recommendedName>
        <fullName evidence="7">Protein-L-isoaspartate O-methyltransferase</fullName>
        <ecNumber evidence="7">2.1.1.77</ecNumber>
    </recommendedName>
    <alternativeName>
        <fullName evidence="7">L-isoaspartyl protein carboxyl methyltransferase</fullName>
    </alternativeName>
    <alternativeName>
        <fullName evidence="7">Protein L-isoaspartyl methyltransferase</fullName>
    </alternativeName>
    <alternativeName>
        <fullName evidence="7">Protein-beta-aspartate methyltransferase</fullName>
        <shortName evidence="7">PIMT</shortName>
    </alternativeName>
</protein>
<dbReference type="EC" id="2.1.1.77" evidence="7"/>
<dbReference type="SUPFAM" id="SSF53335">
    <property type="entry name" value="S-adenosyl-L-methionine-dependent methyltransferases"/>
    <property type="match status" value="1"/>
</dbReference>
<keyword evidence="3 7" id="KW-0963">Cytoplasm</keyword>
<dbReference type="EMBL" id="JAAIYP010000034">
    <property type="protein sequence ID" value="NFV79949.1"/>
    <property type="molecule type" value="Genomic_DNA"/>
</dbReference>
<evidence type="ECO:0000256" key="4">
    <source>
        <dbReference type="ARBA" id="ARBA00022603"/>
    </source>
</evidence>
<dbReference type="NCBIfam" id="TIGR00080">
    <property type="entry name" value="pimt"/>
    <property type="match status" value="1"/>
</dbReference>
<evidence type="ECO:0000256" key="1">
    <source>
        <dbReference type="ARBA" id="ARBA00004496"/>
    </source>
</evidence>
<evidence type="ECO:0000256" key="2">
    <source>
        <dbReference type="ARBA" id="ARBA00005369"/>
    </source>
</evidence>
<evidence type="ECO:0000256" key="5">
    <source>
        <dbReference type="ARBA" id="ARBA00022679"/>
    </source>
</evidence>
<keyword evidence="4 7" id="KW-0489">Methyltransferase</keyword>
<dbReference type="Proteomes" id="UP000480684">
    <property type="component" value="Unassembled WGS sequence"/>
</dbReference>
<comment type="subcellular location">
    <subcellularLocation>
        <location evidence="1 7">Cytoplasm</location>
    </subcellularLocation>
</comment>
<dbReference type="PANTHER" id="PTHR11579:SF0">
    <property type="entry name" value="PROTEIN-L-ISOASPARTATE(D-ASPARTATE) O-METHYLTRANSFERASE"/>
    <property type="match status" value="1"/>
</dbReference>
<accession>A0A7C9UVD2</accession>
<proteinExistence type="inferred from homology"/>
<dbReference type="RefSeq" id="WP_163677217.1">
    <property type="nucleotide sequence ID" value="NZ_JAAIYP010000034.1"/>
</dbReference>
<dbReference type="GO" id="GO:0005737">
    <property type="term" value="C:cytoplasm"/>
    <property type="evidence" value="ECO:0007669"/>
    <property type="project" value="UniProtKB-SubCell"/>
</dbReference>
<sequence>MAAEARVIRLLMELRGLGVTDTRTLAAIEKVPRDLFVSQPFLDQAYENRALPIGRGQTISQPLVVGMMTQALEVGERMKVLEIGTGSGYQSAVLAQLCRRLYTIERHKPLLKEAEERFKRLRIHNVTAKPGDGSRGWPEQAPFQRIMVTAAAHDIPPVLLSQLAVGGIMVLPLGEAHALEQDLVKITKLADGDLHIDHLGPVRFVPLVEGLAEE</sequence>
<gene>
    <name evidence="7" type="primary">pcm</name>
    <name evidence="8" type="ORF">G4223_07485</name>
</gene>
<evidence type="ECO:0000313" key="9">
    <source>
        <dbReference type="Proteomes" id="UP000480684"/>
    </source>
</evidence>
<dbReference type="PANTHER" id="PTHR11579">
    <property type="entry name" value="PROTEIN-L-ISOASPARTATE O-METHYLTRANSFERASE"/>
    <property type="match status" value="1"/>
</dbReference>
<comment type="caution">
    <text evidence="8">The sequence shown here is derived from an EMBL/GenBank/DDBJ whole genome shotgun (WGS) entry which is preliminary data.</text>
</comment>
<evidence type="ECO:0000313" key="8">
    <source>
        <dbReference type="EMBL" id="NFV79949.1"/>
    </source>
</evidence>
<dbReference type="HAMAP" id="MF_00090">
    <property type="entry name" value="PIMT"/>
    <property type="match status" value="1"/>
</dbReference>
<dbReference type="GO" id="GO:0030091">
    <property type="term" value="P:protein repair"/>
    <property type="evidence" value="ECO:0007669"/>
    <property type="project" value="UniProtKB-UniRule"/>
</dbReference>
<organism evidence="8 9">
    <name type="scientific">Magnetospirillum aberrantis SpK</name>
    <dbReference type="NCBI Taxonomy" id="908842"/>
    <lineage>
        <taxon>Bacteria</taxon>
        <taxon>Pseudomonadati</taxon>
        <taxon>Pseudomonadota</taxon>
        <taxon>Alphaproteobacteria</taxon>
        <taxon>Rhodospirillales</taxon>
        <taxon>Rhodospirillaceae</taxon>
        <taxon>Magnetospirillum</taxon>
    </lineage>
</organism>
<evidence type="ECO:0000256" key="7">
    <source>
        <dbReference type="HAMAP-Rule" id="MF_00090"/>
    </source>
</evidence>
<name>A0A7C9UVD2_9PROT</name>
<dbReference type="CDD" id="cd02440">
    <property type="entry name" value="AdoMet_MTases"/>
    <property type="match status" value="1"/>
</dbReference>
<comment type="similarity">
    <text evidence="2 7">Belongs to the methyltransferase superfamily. L-isoaspartyl/D-aspartyl protein methyltransferase family.</text>
</comment>
<keyword evidence="6 7" id="KW-0949">S-adenosyl-L-methionine</keyword>
<dbReference type="NCBIfam" id="NF001453">
    <property type="entry name" value="PRK00312.1"/>
    <property type="match status" value="1"/>
</dbReference>